<evidence type="ECO:0000256" key="1">
    <source>
        <dbReference type="ARBA" id="ARBA00022491"/>
    </source>
</evidence>
<comment type="caution">
    <text evidence="7">The sequence shown here is derived from an EMBL/GenBank/DDBJ whole genome shotgun (WGS) entry which is preliminary data.</text>
</comment>
<feature type="domain" description="HTH tetR-type" evidence="6">
    <location>
        <begin position="1"/>
        <end position="61"/>
    </location>
</feature>
<name>A0A4Q5LUC2_9BACT</name>
<dbReference type="EMBL" id="SEWF01000049">
    <property type="protein sequence ID" value="RYU93286.1"/>
    <property type="molecule type" value="Genomic_DNA"/>
</dbReference>
<evidence type="ECO:0000313" key="8">
    <source>
        <dbReference type="Proteomes" id="UP000293162"/>
    </source>
</evidence>
<keyword evidence="1" id="KW-0678">Repressor</keyword>
<dbReference type="PROSITE" id="PS50977">
    <property type="entry name" value="HTH_TETR_2"/>
    <property type="match status" value="1"/>
</dbReference>
<keyword evidence="4" id="KW-0804">Transcription</keyword>
<proteinExistence type="predicted"/>
<evidence type="ECO:0000256" key="3">
    <source>
        <dbReference type="ARBA" id="ARBA00023125"/>
    </source>
</evidence>
<keyword evidence="2" id="KW-0805">Transcription regulation</keyword>
<dbReference type="Pfam" id="PF00440">
    <property type="entry name" value="TetR_N"/>
    <property type="match status" value="1"/>
</dbReference>
<sequence>MEIRDRILQTAETLFRKFGIRSVTMDDIASELGISKKTIYQNFEDKDSIVHEIARHNMMCDMEESERIYKESANPIEQVFREASLLRKQASTINPAVFYDLKKYHPKTWQFFLEYNKVNFLEIVKKNLREGIEQGFYRADINIEILARLRMEEVEFAFNRDVFPPERFNQTDVHTTFIDHFLRGIMSQKGLEFYEKCKQDNEPEHINF</sequence>
<gene>
    <name evidence="7" type="ORF">EWM59_22810</name>
</gene>
<dbReference type="PANTHER" id="PTHR30055:SF175">
    <property type="entry name" value="HTH-TYPE TRANSCRIPTIONAL REPRESSOR KSTR2"/>
    <property type="match status" value="1"/>
</dbReference>
<dbReference type="SUPFAM" id="SSF48498">
    <property type="entry name" value="Tetracyclin repressor-like, C-terminal domain"/>
    <property type="match status" value="1"/>
</dbReference>
<dbReference type="OrthoDB" id="881297at2"/>
<dbReference type="RefSeq" id="WP_130023567.1">
    <property type="nucleotide sequence ID" value="NZ_SEWF01000049.1"/>
</dbReference>
<dbReference type="InterPro" id="IPR009057">
    <property type="entry name" value="Homeodomain-like_sf"/>
</dbReference>
<dbReference type="InterPro" id="IPR001647">
    <property type="entry name" value="HTH_TetR"/>
</dbReference>
<dbReference type="Gene3D" id="1.10.10.60">
    <property type="entry name" value="Homeodomain-like"/>
    <property type="match status" value="1"/>
</dbReference>
<dbReference type="Proteomes" id="UP000293162">
    <property type="component" value="Unassembled WGS sequence"/>
</dbReference>
<keyword evidence="8" id="KW-1185">Reference proteome</keyword>
<evidence type="ECO:0000313" key="7">
    <source>
        <dbReference type="EMBL" id="RYU93286.1"/>
    </source>
</evidence>
<dbReference type="InterPro" id="IPR036271">
    <property type="entry name" value="Tet_transcr_reg_TetR-rel_C_sf"/>
</dbReference>
<feature type="DNA-binding region" description="H-T-H motif" evidence="5">
    <location>
        <begin position="24"/>
        <end position="43"/>
    </location>
</feature>
<evidence type="ECO:0000256" key="4">
    <source>
        <dbReference type="ARBA" id="ARBA00023163"/>
    </source>
</evidence>
<dbReference type="AlphaFoldDB" id="A0A4Q5LUC2"/>
<dbReference type="Gene3D" id="1.10.357.10">
    <property type="entry name" value="Tetracycline Repressor, domain 2"/>
    <property type="match status" value="1"/>
</dbReference>
<accession>A0A4Q5LUC2</accession>
<organism evidence="7 8">
    <name type="scientific">Emticicia agri</name>
    <dbReference type="NCBI Taxonomy" id="2492393"/>
    <lineage>
        <taxon>Bacteria</taxon>
        <taxon>Pseudomonadati</taxon>
        <taxon>Bacteroidota</taxon>
        <taxon>Cytophagia</taxon>
        <taxon>Cytophagales</taxon>
        <taxon>Leadbetterellaceae</taxon>
        <taxon>Emticicia</taxon>
    </lineage>
</organism>
<dbReference type="GO" id="GO:0000976">
    <property type="term" value="F:transcription cis-regulatory region binding"/>
    <property type="evidence" value="ECO:0007669"/>
    <property type="project" value="TreeGrafter"/>
</dbReference>
<keyword evidence="3 5" id="KW-0238">DNA-binding</keyword>
<evidence type="ECO:0000259" key="6">
    <source>
        <dbReference type="PROSITE" id="PS50977"/>
    </source>
</evidence>
<reference evidence="7 8" key="1">
    <citation type="submission" date="2019-02" db="EMBL/GenBank/DDBJ databases">
        <title>Bacterial novel species Emticicia sp. 17J42-9 isolated from soil.</title>
        <authorList>
            <person name="Jung H.-Y."/>
        </authorList>
    </citation>
    <scope>NUCLEOTIDE SEQUENCE [LARGE SCALE GENOMIC DNA]</scope>
    <source>
        <strain evidence="7 8">17J42-9</strain>
    </source>
</reference>
<evidence type="ECO:0000256" key="2">
    <source>
        <dbReference type="ARBA" id="ARBA00023015"/>
    </source>
</evidence>
<dbReference type="PANTHER" id="PTHR30055">
    <property type="entry name" value="HTH-TYPE TRANSCRIPTIONAL REGULATOR RUTR"/>
    <property type="match status" value="1"/>
</dbReference>
<dbReference type="GO" id="GO:0003700">
    <property type="term" value="F:DNA-binding transcription factor activity"/>
    <property type="evidence" value="ECO:0007669"/>
    <property type="project" value="TreeGrafter"/>
</dbReference>
<dbReference type="PRINTS" id="PR00455">
    <property type="entry name" value="HTHTETR"/>
</dbReference>
<dbReference type="InterPro" id="IPR050109">
    <property type="entry name" value="HTH-type_TetR-like_transc_reg"/>
</dbReference>
<dbReference type="SUPFAM" id="SSF46689">
    <property type="entry name" value="Homeodomain-like"/>
    <property type="match status" value="1"/>
</dbReference>
<protein>
    <submittedName>
        <fullName evidence="7">TetR/AcrR family transcriptional regulator</fullName>
    </submittedName>
</protein>
<evidence type="ECO:0000256" key="5">
    <source>
        <dbReference type="PROSITE-ProRule" id="PRU00335"/>
    </source>
</evidence>